<dbReference type="RefSeq" id="WP_055279790.1">
    <property type="nucleotide sequence ID" value="NZ_CABIXA010000030.1"/>
</dbReference>
<evidence type="ECO:0000313" key="1">
    <source>
        <dbReference type="EMBL" id="CUP10880.1"/>
    </source>
</evidence>
<dbReference type="STRING" id="338188.ERS852397_03514"/>
<gene>
    <name evidence="1" type="ORF">ERS852397_03514</name>
</gene>
<name>A0A174KNT7_9BACE</name>
<dbReference type="AlphaFoldDB" id="A0A174KNT7"/>
<dbReference type="EMBL" id="CYZH01000030">
    <property type="protein sequence ID" value="CUP10880.1"/>
    <property type="molecule type" value="Genomic_DNA"/>
</dbReference>
<sequence length="190" mass="21614">MNELSTSDWPRLTGMTVSDNKIYITYYLTDETKKPSVTRYINKAYVAVYSYPELEYITTMEDERAAIAGSWNAYNGIFQTESGNMYTFSNTSIANGFTENSTKKAAFLHIPKGTTQFDDYYFDVETAARGLKPVHLQYLGNGKFFAQVSTLQSEEMTRWADKELKACIIDVKEKTVKDNGIRKLPSVISH</sequence>
<reference evidence="1 2" key="1">
    <citation type="submission" date="2015-09" db="EMBL/GenBank/DDBJ databases">
        <authorList>
            <consortium name="Pathogen Informatics"/>
        </authorList>
    </citation>
    <scope>NUCLEOTIDE SEQUENCE [LARGE SCALE GENOMIC DNA]</scope>
    <source>
        <strain evidence="1 2">2789STDY5608840</strain>
    </source>
</reference>
<dbReference type="Proteomes" id="UP000095517">
    <property type="component" value="Unassembled WGS sequence"/>
</dbReference>
<protein>
    <submittedName>
        <fullName evidence="1">Uncharacterized protein</fullName>
    </submittedName>
</protein>
<organism evidence="1 2">
    <name type="scientific">Bacteroides finegoldii</name>
    <dbReference type="NCBI Taxonomy" id="338188"/>
    <lineage>
        <taxon>Bacteria</taxon>
        <taxon>Pseudomonadati</taxon>
        <taxon>Bacteroidota</taxon>
        <taxon>Bacteroidia</taxon>
        <taxon>Bacteroidales</taxon>
        <taxon>Bacteroidaceae</taxon>
        <taxon>Bacteroides</taxon>
    </lineage>
</organism>
<accession>A0A174KNT7</accession>
<evidence type="ECO:0000313" key="2">
    <source>
        <dbReference type="Proteomes" id="UP000095517"/>
    </source>
</evidence>
<proteinExistence type="predicted"/>